<dbReference type="EC" id="5.2.1.8" evidence="6"/>
<comment type="catalytic activity">
    <reaction evidence="1 5 6">
        <text>[protein]-peptidylproline (omega=180) = [protein]-peptidylproline (omega=0)</text>
        <dbReference type="Rhea" id="RHEA:16237"/>
        <dbReference type="Rhea" id="RHEA-COMP:10747"/>
        <dbReference type="Rhea" id="RHEA-COMP:10748"/>
        <dbReference type="ChEBI" id="CHEBI:83833"/>
        <dbReference type="ChEBI" id="CHEBI:83834"/>
        <dbReference type="EC" id="5.2.1.8"/>
    </reaction>
</comment>
<evidence type="ECO:0000256" key="3">
    <source>
        <dbReference type="ARBA" id="ARBA00023110"/>
    </source>
</evidence>
<dbReference type="Gene3D" id="3.10.50.40">
    <property type="match status" value="1"/>
</dbReference>
<reference evidence="10" key="2">
    <citation type="submission" date="2014-09" db="EMBL/GenBank/DDBJ databases">
        <title>Criblamydia sequanensis harbors a mega-plasmid encoding arsenite resistance.</title>
        <authorList>
            <person name="Bertelli C."/>
            <person name="Goesmann A."/>
            <person name="Greub G."/>
        </authorList>
    </citation>
    <scope>NUCLEOTIDE SEQUENCE [LARGE SCALE GENOMIC DNA]</scope>
    <source>
        <strain evidence="10">CRIB-18</strain>
    </source>
</reference>
<name>A0A090D0C5_9BACT</name>
<evidence type="ECO:0000256" key="4">
    <source>
        <dbReference type="ARBA" id="ARBA00023235"/>
    </source>
</evidence>
<evidence type="ECO:0000256" key="7">
    <source>
        <dbReference type="SAM" id="MobiDB-lite"/>
    </source>
</evidence>
<evidence type="ECO:0000256" key="8">
    <source>
        <dbReference type="SAM" id="SignalP"/>
    </source>
</evidence>
<dbReference type="InterPro" id="IPR001179">
    <property type="entry name" value="PPIase_FKBP_dom"/>
</dbReference>
<dbReference type="AlphaFoldDB" id="A0A090D0C5"/>
<dbReference type="Gene3D" id="1.10.287.460">
    <property type="entry name" value="Peptidyl-prolyl cis-trans isomerase, FKBP-type, N-terminal domain"/>
    <property type="match status" value="1"/>
</dbReference>
<dbReference type="InterPro" id="IPR000774">
    <property type="entry name" value="PPIase_FKBP_N"/>
</dbReference>
<dbReference type="InterPro" id="IPR046357">
    <property type="entry name" value="PPIase_dom_sf"/>
</dbReference>
<evidence type="ECO:0000313" key="10">
    <source>
        <dbReference type="EMBL" id="CDR33028.1"/>
    </source>
</evidence>
<dbReference type="Proteomes" id="UP000031552">
    <property type="component" value="Unassembled WGS sequence"/>
</dbReference>
<evidence type="ECO:0000256" key="1">
    <source>
        <dbReference type="ARBA" id="ARBA00000971"/>
    </source>
</evidence>
<dbReference type="Pfam" id="PF01346">
    <property type="entry name" value="FKBP_N"/>
    <property type="match status" value="1"/>
</dbReference>
<dbReference type="EMBL" id="CCEJ010000001">
    <property type="protein sequence ID" value="CDR33028.1"/>
    <property type="molecule type" value="Genomic_DNA"/>
</dbReference>
<keyword evidence="11" id="KW-1185">Reference proteome</keyword>
<feature type="compositionally biased region" description="Acidic residues" evidence="7">
    <location>
        <begin position="249"/>
        <end position="267"/>
    </location>
</feature>
<feature type="region of interest" description="Disordered" evidence="7">
    <location>
        <begin position="240"/>
        <end position="267"/>
    </location>
</feature>
<keyword evidence="4 5" id="KW-0413">Isomerase</keyword>
<dbReference type="Pfam" id="PF00254">
    <property type="entry name" value="FKBP_C"/>
    <property type="match status" value="1"/>
</dbReference>
<dbReference type="InterPro" id="IPR036944">
    <property type="entry name" value="PPIase_FKBP_N_sf"/>
</dbReference>
<gene>
    <name evidence="10" type="primary">mip1</name>
    <name evidence="10" type="ORF">CSEC_0189</name>
</gene>
<feature type="signal peptide" evidence="8">
    <location>
        <begin position="1"/>
        <end position="21"/>
    </location>
</feature>
<proteinExistence type="inferred from homology"/>
<evidence type="ECO:0000256" key="2">
    <source>
        <dbReference type="ARBA" id="ARBA00006577"/>
    </source>
</evidence>
<dbReference type="PROSITE" id="PS50059">
    <property type="entry name" value="FKBP_PPIASE"/>
    <property type="match status" value="1"/>
</dbReference>
<sequence length="267" mass="29402">MNKRHCLKRSFILSACVSALFASFTPSSETSNDKLQHLSAEQDNQDLDLKKLSQAFGHFIGRNLKSPGISFDVEGVIAGIRDGYQGKPAPMSDQEYESAMNKLQEKAYAALAKENMAAAVVFLNKNSREKNVKEIEPGKLQYMILSEGRGDEVQAHASPLIHYTGKYIDGTVFGSSEEVGGPITIPLDQTIPGFSKGLVGMKEGEKRRLFVHPELGYGMLGNLPPNALLIFDVEVVKASNPDSNKDATTQEDDTDDDYDDEDDFYNQ</sequence>
<dbReference type="PANTHER" id="PTHR43811">
    <property type="entry name" value="FKBP-TYPE PEPTIDYL-PROLYL CIS-TRANS ISOMERASE FKPA"/>
    <property type="match status" value="1"/>
</dbReference>
<evidence type="ECO:0000259" key="9">
    <source>
        <dbReference type="PROSITE" id="PS50059"/>
    </source>
</evidence>
<keyword evidence="8" id="KW-0732">Signal</keyword>
<dbReference type="GO" id="GO:0006457">
    <property type="term" value="P:protein folding"/>
    <property type="evidence" value="ECO:0007669"/>
    <property type="project" value="InterPro"/>
</dbReference>
<evidence type="ECO:0000256" key="6">
    <source>
        <dbReference type="RuleBase" id="RU003915"/>
    </source>
</evidence>
<evidence type="ECO:0000313" key="11">
    <source>
        <dbReference type="Proteomes" id="UP000031552"/>
    </source>
</evidence>
<evidence type="ECO:0000256" key="5">
    <source>
        <dbReference type="PROSITE-ProRule" id="PRU00277"/>
    </source>
</evidence>
<keyword evidence="3 5" id="KW-0697">Rotamase</keyword>
<dbReference type="GO" id="GO:0003755">
    <property type="term" value="F:peptidyl-prolyl cis-trans isomerase activity"/>
    <property type="evidence" value="ECO:0007669"/>
    <property type="project" value="UniProtKB-UniRule"/>
</dbReference>
<reference evidence="10" key="1">
    <citation type="submission" date="2013-12" db="EMBL/GenBank/DDBJ databases">
        <authorList>
            <person name="Linke B."/>
        </authorList>
    </citation>
    <scope>NUCLEOTIDE SEQUENCE [LARGE SCALE GENOMIC DNA]</scope>
    <source>
        <strain evidence="10">CRIB-18</strain>
    </source>
</reference>
<dbReference type="SUPFAM" id="SSF54534">
    <property type="entry name" value="FKBP-like"/>
    <property type="match status" value="1"/>
</dbReference>
<dbReference type="eggNOG" id="COG0545">
    <property type="taxonomic scope" value="Bacteria"/>
</dbReference>
<organism evidence="10 11">
    <name type="scientific">Candidatus Criblamydia sequanensis CRIB-18</name>
    <dbReference type="NCBI Taxonomy" id="1437425"/>
    <lineage>
        <taxon>Bacteria</taxon>
        <taxon>Pseudomonadati</taxon>
        <taxon>Chlamydiota</taxon>
        <taxon>Chlamydiia</taxon>
        <taxon>Parachlamydiales</taxon>
        <taxon>Candidatus Criblamydiaceae</taxon>
        <taxon>Candidatus Criblamydia</taxon>
    </lineage>
</organism>
<feature type="domain" description="PPIase FKBP-type" evidence="9">
    <location>
        <begin position="156"/>
        <end position="239"/>
    </location>
</feature>
<comment type="caution">
    <text evidence="10">The sequence shown here is derived from an EMBL/GenBank/DDBJ whole genome shotgun (WGS) entry which is preliminary data.</text>
</comment>
<dbReference type="OrthoDB" id="9814548at2"/>
<dbReference type="STRING" id="1437425.CSEC_0189"/>
<dbReference type="RefSeq" id="WP_041016528.1">
    <property type="nucleotide sequence ID" value="NZ_CCEJ010000001.1"/>
</dbReference>
<feature type="chain" id="PRO_5001853795" description="Peptidyl-prolyl cis-trans isomerase" evidence="8">
    <location>
        <begin position="22"/>
        <end position="267"/>
    </location>
</feature>
<protein>
    <recommendedName>
        <fullName evidence="6">Peptidyl-prolyl cis-trans isomerase</fullName>
        <ecNumber evidence="6">5.2.1.8</ecNumber>
    </recommendedName>
</protein>
<accession>A0A090D0C5</accession>
<comment type="similarity">
    <text evidence="2 6">Belongs to the FKBP-type PPIase family.</text>
</comment>
<dbReference type="PANTHER" id="PTHR43811:SF19">
    <property type="entry name" value="39 KDA FK506-BINDING NUCLEAR PROTEIN"/>
    <property type="match status" value="1"/>
</dbReference>